<dbReference type="STRING" id="1137993.SAMN05660209_00292"/>
<dbReference type="CDD" id="cd06587">
    <property type="entry name" value="VOC"/>
    <property type="match status" value="1"/>
</dbReference>
<dbReference type="RefSeq" id="WP_091150667.1">
    <property type="nucleotide sequence ID" value="NZ_FNOT01000001.1"/>
</dbReference>
<dbReference type="Gene3D" id="3.10.180.10">
    <property type="entry name" value="2,3-Dihydroxybiphenyl 1,2-Dioxygenase, domain 1"/>
    <property type="match status" value="1"/>
</dbReference>
<keyword evidence="2" id="KW-1185">Reference proteome</keyword>
<sequence length="113" mass="12259">MDELFAGIAVADFPRALEWYRRLFGRDPDVVAHDREVLWQVSGTGWVFVVEDAVRAGRGLVAVSVPDLDGLLRDLAARSIRSGPVTREGEDARKAVVPDPEGNSIAFIEVAGA</sequence>
<dbReference type="AlphaFoldDB" id="A0A1H3B3Q4"/>
<organism evidence="1 2">
    <name type="scientific">Geodermatophilus africanus</name>
    <dbReference type="NCBI Taxonomy" id="1137993"/>
    <lineage>
        <taxon>Bacteria</taxon>
        <taxon>Bacillati</taxon>
        <taxon>Actinomycetota</taxon>
        <taxon>Actinomycetes</taxon>
        <taxon>Geodermatophilales</taxon>
        <taxon>Geodermatophilaceae</taxon>
        <taxon>Geodermatophilus</taxon>
    </lineage>
</organism>
<dbReference type="InterPro" id="IPR029068">
    <property type="entry name" value="Glyas_Bleomycin-R_OHBP_Dase"/>
</dbReference>
<name>A0A1H3B3Q4_9ACTN</name>
<reference evidence="2" key="1">
    <citation type="submission" date="2016-10" db="EMBL/GenBank/DDBJ databases">
        <authorList>
            <person name="Varghese N."/>
            <person name="Submissions S."/>
        </authorList>
    </citation>
    <scope>NUCLEOTIDE SEQUENCE [LARGE SCALE GENOMIC DNA]</scope>
    <source>
        <strain evidence="2">DSM 45422</strain>
    </source>
</reference>
<dbReference type="EMBL" id="FNOT01000001">
    <property type="protein sequence ID" value="SDX36563.1"/>
    <property type="molecule type" value="Genomic_DNA"/>
</dbReference>
<accession>A0A1H3B3Q4</accession>
<evidence type="ECO:0000313" key="2">
    <source>
        <dbReference type="Proteomes" id="UP000198921"/>
    </source>
</evidence>
<dbReference type="Proteomes" id="UP000198921">
    <property type="component" value="Unassembled WGS sequence"/>
</dbReference>
<evidence type="ECO:0008006" key="3">
    <source>
        <dbReference type="Google" id="ProtNLM"/>
    </source>
</evidence>
<dbReference type="SUPFAM" id="SSF54593">
    <property type="entry name" value="Glyoxalase/Bleomycin resistance protein/Dihydroxybiphenyl dioxygenase"/>
    <property type="match status" value="1"/>
</dbReference>
<protein>
    <recommendedName>
        <fullName evidence="3">VOC domain-containing protein</fullName>
    </recommendedName>
</protein>
<gene>
    <name evidence="1" type="ORF">SAMN05660209_00292</name>
</gene>
<evidence type="ECO:0000313" key="1">
    <source>
        <dbReference type="EMBL" id="SDX36563.1"/>
    </source>
</evidence>
<dbReference type="OrthoDB" id="2453533at2"/>
<proteinExistence type="predicted"/>